<organism evidence="1 2">
    <name type="scientific">Umbra pygmaea</name>
    <name type="common">Eastern mudminnow</name>
    <dbReference type="NCBI Taxonomy" id="75934"/>
    <lineage>
        <taxon>Eukaryota</taxon>
        <taxon>Metazoa</taxon>
        <taxon>Chordata</taxon>
        <taxon>Craniata</taxon>
        <taxon>Vertebrata</taxon>
        <taxon>Euteleostomi</taxon>
        <taxon>Actinopterygii</taxon>
        <taxon>Neopterygii</taxon>
        <taxon>Teleostei</taxon>
        <taxon>Protacanthopterygii</taxon>
        <taxon>Esociformes</taxon>
        <taxon>Umbridae</taxon>
        <taxon>Umbra</taxon>
    </lineage>
</organism>
<dbReference type="EMBL" id="JAGEUA010000001">
    <property type="protein sequence ID" value="KAL1021413.1"/>
    <property type="molecule type" value="Genomic_DNA"/>
</dbReference>
<reference evidence="1 2" key="1">
    <citation type="submission" date="2024-06" db="EMBL/GenBank/DDBJ databases">
        <authorList>
            <person name="Pan Q."/>
            <person name="Wen M."/>
            <person name="Jouanno E."/>
            <person name="Zahm M."/>
            <person name="Klopp C."/>
            <person name="Cabau C."/>
            <person name="Louis A."/>
            <person name="Berthelot C."/>
            <person name="Parey E."/>
            <person name="Roest Crollius H."/>
            <person name="Montfort J."/>
            <person name="Robinson-Rechavi M."/>
            <person name="Bouchez O."/>
            <person name="Lampietro C."/>
            <person name="Lopez Roques C."/>
            <person name="Donnadieu C."/>
            <person name="Postlethwait J."/>
            <person name="Bobe J."/>
            <person name="Verreycken H."/>
            <person name="Guiguen Y."/>
        </authorList>
    </citation>
    <scope>NUCLEOTIDE SEQUENCE [LARGE SCALE GENOMIC DNA]</scope>
    <source>
        <strain evidence="1">Up_M1</strain>
        <tissue evidence="1">Testis</tissue>
    </source>
</reference>
<accession>A0ABD0XIZ2</accession>
<sequence length="124" mass="13666">MLSSPGASVGHLLQAVPTSVRAKVQLPGPQKHYTQLLFFWDPRKDDFTVITKKAHQPMYPLQQLSSSHLPYRSSNFNSSITVRFGSASVCCGSLYSPLRLIGCSNQPSVSQEYKLTALTSLSHI</sequence>
<evidence type="ECO:0000313" key="1">
    <source>
        <dbReference type="EMBL" id="KAL1021413.1"/>
    </source>
</evidence>
<dbReference type="AlphaFoldDB" id="A0ABD0XIZ2"/>
<keyword evidence="2" id="KW-1185">Reference proteome</keyword>
<name>A0ABD0XIZ2_UMBPY</name>
<protein>
    <submittedName>
        <fullName evidence="1">Uncharacterized protein</fullName>
    </submittedName>
</protein>
<dbReference type="Proteomes" id="UP001557470">
    <property type="component" value="Unassembled WGS sequence"/>
</dbReference>
<gene>
    <name evidence="1" type="ORF">UPYG_G00012980</name>
</gene>
<comment type="caution">
    <text evidence="1">The sequence shown here is derived from an EMBL/GenBank/DDBJ whole genome shotgun (WGS) entry which is preliminary data.</text>
</comment>
<proteinExistence type="predicted"/>
<evidence type="ECO:0000313" key="2">
    <source>
        <dbReference type="Proteomes" id="UP001557470"/>
    </source>
</evidence>